<dbReference type="Proteomes" id="UP001595973">
    <property type="component" value="Unassembled WGS sequence"/>
</dbReference>
<gene>
    <name evidence="1" type="ORF">ACFO5X_07315</name>
</gene>
<evidence type="ECO:0000313" key="1">
    <source>
        <dbReference type="EMBL" id="MFC4668356.1"/>
    </source>
</evidence>
<organism evidence="1 2">
    <name type="scientific">Seohaeicola nanhaiensis</name>
    <dbReference type="NCBI Taxonomy" id="1387282"/>
    <lineage>
        <taxon>Bacteria</taxon>
        <taxon>Pseudomonadati</taxon>
        <taxon>Pseudomonadota</taxon>
        <taxon>Alphaproteobacteria</taxon>
        <taxon>Rhodobacterales</taxon>
        <taxon>Roseobacteraceae</taxon>
        <taxon>Seohaeicola</taxon>
    </lineage>
</organism>
<comment type="caution">
    <text evidence="1">The sequence shown here is derived from an EMBL/GenBank/DDBJ whole genome shotgun (WGS) entry which is preliminary data.</text>
</comment>
<reference evidence="2" key="1">
    <citation type="journal article" date="2019" name="Int. J. Syst. Evol. Microbiol.">
        <title>The Global Catalogue of Microorganisms (GCM) 10K type strain sequencing project: providing services to taxonomists for standard genome sequencing and annotation.</title>
        <authorList>
            <consortium name="The Broad Institute Genomics Platform"/>
            <consortium name="The Broad Institute Genome Sequencing Center for Infectious Disease"/>
            <person name="Wu L."/>
            <person name="Ma J."/>
        </authorList>
    </citation>
    <scope>NUCLEOTIDE SEQUENCE [LARGE SCALE GENOMIC DNA]</scope>
    <source>
        <strain evidence="2">CGMCC 4.7283</strain>
    </source>
</reference>
<name>A0ABV9KFJ3_9RHOB</name>
<sequence length="92" mass="10488">MGAAALDPQVALRDRMIADAELIRRRWDKAQMVDGKPPRHMRQKAPETVANLAPYLSLLRKGVKRGDITRQLQITDSQAARLRYVLRRNGLI</sequence>
<keyword evidence="2" id="KW-1185">Reference proteome</keyword>
<dbReference type="RefSeq" id="WP_380716633.1">
    <property type="nucleotide sequence ID" value="NZ_JBHSGI010000005.1"/>
</dbReference>
<evidence type="ECO:0008006" key="3">
    <source>
        <dbReference type="Google" id="ProtNLM"/>
    </source>
</evidence>
<evidence type="ECO:0000313" key="2">
    <source>
        <dbReference type="Proteomes" id="UP001595973"/>
    </source>
</evidence>
<proteinExistence type="predicted"/>
<protein>
    <recommendedName>
        <fullName evidence="3">Integrase</fullName>
    </recommendedName>
</protein>
<accession>A0ABV9KFJ3</accession>
<dbReference type="EMBL" id="JBHSGI010000005">
    <property type="protein sequence ID" value="MFC4668356.1"/>
    <property type="molecule type" value="Genomic_DNA"/>
</dbReference>